<dbReference type="CDD" id="cd07043">
    <property type="entry name" value="STAS_anti-anti-sigma_factors"/>
    <property type="match status" value="1"/>
</dbReference>
<organism evidence="4 5">
    <name type="scientific">Paractinoplanes toevensis</name>
    <dbReference type="NCBI Taxonomy" id="571911"/>
    <lineage>
        <taxon>Bacteria</taxon>
        <taxon>Bacillati</taxon>
        <taxon>Actinomycetota</taxon>
        <taxon>Actinomycetes</taxon>
        <taxon>Micromonosporales</taxon>
        <taxon>Micromonosporaceae</taxon>
        <taxon>Paractinoplanes</taxon>
    </lineage>
</organism>
<evidence type="ECO:0000256" key="1">
    <source>
        <dbReference type="ARBA" id="ARBA00009013"/>
    </source>
</evidence>
<comment type="similarity">
    <text evidence="1 2">Belongs to the anti-sigma-factor antagonist family.</text>
</comment>
<reference evidence="4 5" key="1">
    <citation type="submission" date="2021-03" db="EMBL/GenBank/DDBJ databases">
        <title>Whole genome shotgun sequence of Actinoplanes toevensis NBRC 105298.</title>
        <authorList>
            <person name="Komaki H."/>
            <person name="Tamura T."/>
        </authorList>
    </citation>
    <scope>NUCLEOTIDE SEQUENCE [LARGE SCALE GENOMIC DNA]</scope>
    <source>
        <strain evidence="4 5">NBRC 105298</strain>
    </source>
</reference>
<evidence type="ECO:0000256" key="2">
    <source>
        <dbReference type="RuleBase" id="RU003749"/>
    </source>
</evidence>
<gene>
    <name evidence="4" type="ORF">Ato02nite_013900</name>
</gene>
<evidence type="ECO:0000259" key="3">
    <source>
        <dbReference type="PROSITE" id="PS50801"/>
    </source>
</evidence>
<dbReference type="EMBL" id="BOQN01000016">
    <property type="protein sequence ID" value="GIM89597.1"/>
    <property type="molecule type" value="Genomic_DNA"/>
</dbReference>
<dbReference type="InterPro" id="IPR036513">
    <property type="entry name" value="STAS_dom_sf"/>
</dbReference>
<dbReference type="Gene3D" id="3.30.750.24">
    <property type="entry name" value="STAS domain"/>
    <property type="match status" value="1"/>
</dbReference>
<dbReference type="PANTHER" id="PTHR33495:SF2">
    <property type="entry name" value="ANTI-SIGMA FACTOR ANTAGONIST TM_1081-RELATED"/>
    <property type="match status" value="1"/>
</dbReference>
<dbReference type="AlphaFoldDB" id="A0A919VYZ8"/>
<dbReference type="GO" id="GO:0043856">
    <property type="term" value="F:anti-sigma factor antagonist activity"/>
    <property type="evidence" value="ECO:0007669"/>
    <property type="project" value="InterPro"/>
</dbReference>
<evidence type="ECO:0000313" key="5">
    <source>
        <dbReference type="Proteomes" id="UP000677082"/>
    </source>
</evidence>
<proteinExistence type="inferred from homology"/>
<dbReference type="InterPro" id="IPR002645">
    <property type="entry name" value="STAS_dom"/>
</dbReference>
<dbReference type="NCBIfam" id="TIGR00377">
    <property type="entry name" value="ant_ant_sig"/>
    <property type="match status" value="1"/>
</dbReference>
<dbReference type="PROSITE" id="PS50801">
    <property type="entry name" value="STAS"/>
    <property type="match status" value="1"/>
</dbReference>
<dbReference type="PANTHER" id="PTHR33495">
    <property type="entry name" value="ANTI-SIGMA FACTOR ANTAGONIST TM_1081-RELATED-RELATED"/>
    <property type="match status" value="1"/>
</dbReference>
<dbReference type="RefSeq" id="WP_281419703.1">
    <property type="nucleotide sequence ID" value="NZ_BOQN01000016.1"/>
</dbReference>
<evidence type="ECO:0000313" key="4">
    <source>
        <dbReference type="EMBL" id="GIM89597.1"/>
    </source>
</evidence>
<comment type="caution">
    <text evidence="4">The sequence shown here is derived from an EMBL/GenBank/DDBJ whole genome shotgun (WGS) entry which is preliminary data.</text>
</comment>
<sequence>MLTISAPVLHDRLISVTVVGEIDIATVEPLDAAMYEAVTRDGVTAVVVDFHDVAFCDHSGLDALERAHAAAHARGVAFQLINVAPPVRRVLEIVGMLDLLRPPTPGTS</sequence>
<dbReference type="Proteomes" id="UP000677082">
    <property type="component" value="Unassembled WGS sequence"/>
</dbReference>
<accession>A0A919VYZ8</accession>
<dbReference type="InterPro" id="IPR003658">
    <property type="entry name" value="Anti-sigma_ant"/>
</dbReference>
<name>A0A919VYZ8_9ACTN</name>
<feature type="domain" description="STAS" evidence="3">
    <location>
        <begin position="16"/>
        <end position="108"/>
    </location>
</feature>
<keyword evidence="5" id="KW-1185">Reference proteome</keyword>
<dbReference type="Pfam" id="PF01740">
    <property type="entry name" value="STAS"/>
    <property type="match status" value="1"/>
</dbReference>
<dbReference type="SUPFAM" id="SSF52091">
    <property type="entry name" value="SpoIIaa-like"/>
    <property type="match status" value="1"/>
</dbReference>
<protein>
    <recommendedName>
        <fullName evidence="2">Anti-sigma factor antagonist</fullName>
    </recommendedName>
</protein>